<dbReference type="InterPro" id="IPR018490">
    <property type="entry name" value="cNMP-bd_dom_sf"/>
</dbReference>
<dbReference type="InterPro" id="IPR014710">
    <property type="entry name" value="RmlC-like_jellyroll"/>
</dbReference>
<reference evidence="9 10" key="1">
    <citation type="journal article" date="2019" name="J Genomics">
        <title>The Draft Genome of a Hydrogen-producing Cyanobacterium, Arthrospira platensis NIES-46.</title>
        <authorList>
            <person name="Suzuki S."/>
            <person name="Yamaguchi H."/>
            <person name="Kawachi M."/>
        </authorList>
    </citation>
    <scope>NUCLEOTIDE SEQUENCE [LARGE SCALE GENOMIC DNA]</scope>
    <source>
        <strain evidence="9 10">NIES-46</strain>
    </source>
</reference>
<sequence>MSIIQDLIGFFWEAFTRPIKLGEISLSIQLIVTVILAFFAIFLVCTFLSNLLKDKILVKLKFDEGSREAIATIFRYFTITIGCLLIPQAAGIDMSSFTFLAGGLGIGLGFGFQGLAQNFVSGLILLLERPIKVGDYIELDKLEGTIRKISIRSTVIVTNDDISIIVPNQILVSNKIINWSHGNVLSRIHIPVRVAYGSDPVLVTEVLLSAARQEPRVLRHPKPQVWLRNFGENCIDFELLVWIELPKARLPIQSSLNYIIQSKLYQNNINIPIAQRDLWIRNTEELKQVFAPIIASSQSAKIKDAETTEQQELERQNMSLKALLRKVVYFEGLSDLALLGLIEMGYRETFAPHQFIFHEDDPGDAFHIILSGVVEILAERANKHIRDLSAGDFFGELALIMGIPRTAAVRAKETTILFVVSRDVFQRFLGSYPQVADQIAEKLAERKEELVQRQKMLRELGILGDEDLDNNPLVWIKQRMKSLFGI</sequence>
<keyword evidence="4 7" id="KW-0812">Transmembrane</keyword>
<dbReference type="SMART" id="SM00100">
    <property type="entry name" value="cNMP"/>
    <property type="match status" value="1"/>
</dbReference>
<accession>A0A5M3T7E9</accession>
<dbReference type="InterPro" id="IPR011066">
    <property type="entry name" value="MscS_channel_C_sf"/>
</dbReference>
<dbReference type="PROSITE" id="PS00889">
    <property type="entry name" value="CNMP_BINDING_2"/>
    <property type="match status" value="1"/>
</dbReference>
<dbReference type="InterPro" id="IPR018488">
    <property type="entry name" value="cNMP-bd_CS"/>
</dbReference>
<dbReference type="RefSeq" id="WP_014274079.1">
    <property type="nucleotide sequence ID" value="NZ_BIMW01000129.1"/>
</dbReference>
<dbReference type="InterPro" id="IPR000595">
    <property type="entry name" value="cNMP-bd_dom"/>
</dbReference>
<keyword evidence="3" id="KW-1003">Cell membrane</keyword>
<dbReference type="CDD" id="cd00038">
    <property type="entry name" value="CAP_ED"/>
    <property type="match status" value="1"/>
</dbReference>
<keyword evidence="5 7" id="KW-1133">Transmembrane helix</keyword>
<evidence type="ECO:0000256" key="1">
    <source>
        <dbReference type="ARBA" id="ARBA00004651"/>
    </source>
</evidence>
<keyword evidence="10" id="KW-1185">Reference proteome</keyword>
<dbReference type="InterPro" id="IPR010920">
    <property type="entry name" value="LSM_dom_sf"/>
</dbReference>
<dbReference type="Gene3D" id="2.60.120.10">
    <property type="entry name" value="Jelly Rolls"/>
    <property type="match status" value="1"/>
</dbReference>
<dbReference type="Proteomes" id="UP000326169">
    <property type="component" value="Unassembled WGS sequence"/>
</dbReference>
<evidence type="ECO:0000313" key="9">
    <source>
        <dbReference type="EMBL" id="GCE95414.1"/>
    </source>
</evidence>
<evidence type="ECO:0000256" key="5">
    <source>
        <dbReference type="ARBA" id="ARBA00022989"/>
    </source>
</evidence>
<dbReference type="PANTHER" id="PTHR30347:SF1">
    <property type="entry name" value="MECHANOSENSITIVE CHANNEL MSCK"/>
    <property type="match status" value="1"/>
</dbReference>
<evidence type="ECO:0000256" key="3">
    <source>
        <dbReference type="ARBA" id="ARBA00022475"/>
    </source>
</evidence>
<dbReference type="Gene3D" id="2.30.30.60">
    <property type="match status" value="1"/>
</dbReference>
<dbReference type="SUPFAM" id="SSF82689">
    <property type="entry name" value="Mechanosensitive channel protein MscS (YggB), C-terminal domain"/>
    <property type="match status" value="1"/>
</dbReference>
<proteinExistence type="inferred from homology"/>
<dbReference type="Pfam" id="PF21082">
    <property type="entry name" value="MS_channel_3rd"/>
    <property type="match status" value="1"/>
</dbReference>
<protein>
    <recommendedName>
        <fullName evidence="8">Cyclic nucleotide-binding domain-containing protein</fullName>
    </recommendedName>
</protein>
<comment type="subcellular location">
    <subcellularLocation>
        <location evidence="1">Cell membrane</location>
        <topology evidence="1">Multi-pass membrane protein</topology>
    </subcellularLocation>
</comment>
<dbReference type="GeneID" id="301684258"/>
<dbReference type="PANTHER" id="PTHR30347">
    <property type="entry name" value="POTASSIUM CHANNEL RELATED"/>
    <property type="match status" value="1"/>
</dbReference>
<dbReference type="InterPro" id="IPR052702">
    <property type="entry name" value="MscS-like_channel"/>
</dbReference>
<dbReference type="Gene3D" id="1.10.287.1260">
    <property type="match status" value="1"/>
</dbReference>
<dbReference type="EMBL" id="BIMW01000129">
    <property type="protein sequence ID" value="GCE95414.1"/>
    <property type="molecule type" value="Genomic_DNA"/>
</dbReference>
<organism evidence="9 10">
    <name type="scientific">Limnospira platensis NIES-46</name>
    <dbReference type="NCBI Taxonomy" id="1236695"/>
    <lineage>
        <taxon>Bacteria</taxon>
        <taxon>Bacillati</taxon>
        <taxon>Cyanobacteriota</taxon>
        <taxon>Cyanophyceae</taxon>
        <taxon>Oscillatoriophycideae</taxon>
        <taxon>Oscillatoriales</taxon>
        <taxon>Sirenicapillariaceae</taxon>
        <taxon>Limnospira</taxon>
    </lineage>
</organism>
<dbReference type="Pfam" id="PF00027">
    <property type="entry name" value="cNMP_binding"/>
    <property type="match status" value="1"/>
</dbReference>
<dbReference type="InterPro" id="IPR006685">
    <property type="entry name" value="MscS_channel_2nd"/>
</dbReference>
<evidence type="ECO:0000256" key="6">
    <source>
        <dbReference type="ARBA" id="ARBA00023136"/>
    </source>
</evidence>
<gene>
    <name evidence="9" type="ORF">NIES46_34770</name>
</gene>
<dbReference type="PRINTS" id="PR00103">
    <property type="entry name" value="CAMPKINASE"/>
</dbReference>
<dbReference type="InterPro" id="IPR049278">
    <property type="entry name" value="MS_channel_C"/>
</dbReference>
<evidence type="ECO:0000313" key="10">
    <source>
        <dbReference type="Proteomes" id="UP000326169"/>
    </source>
</evidence>
<dbReference type="SUPFAM" id="SSF82861">
    <property type="entry name" value="Mechanosensitive channel protein MscS (YggB), transmembrane region"/>
    <property type="match status" value="1"/>
</dbReference>
<dbReference type="PROSITE" id="PS50042">
    <property type="entry name" value="CNMP_BINDING_3"/>
    <property type="match status" value="1"/>
</dbReference>
<feature type="transmembrane region" description="Helical" evidence="7">
    <location>
        <begin position="28"/>
        <end position="52"/>
    </location>
</feature>
<comment type="similarity">
    <text evidence="2">Belongs to the MscS (TC 1.A.23) family.</text>
</comment>
<keyword evidence="6 7" id="KW-0472">Membrane</keyword>
<dbReference type="SUPFAM" id="SSF50182">
    <property type="entry name" value="Sm-like ribonucleoproteins"/>
    <property type="match status" value="1"/>
</dbReference>
<dbReference type="Pfam" id="PF00924">
    <property type="entry name" value="MS_channel_2nd"/>
    <property type="match status" value="1"/>
</dbReference>
<name>A0A5M3T7E9_LIMPL</name>
<dbReference type="SUPFAM" id="SSF51206">
    <property type="entry name" value="cAMP-binding domain-like"/>
    <property type="match status" value="1"/>
</dbReference>
<evidence type="ECO:0000256" key="4">
    <source>
        <dbReference type="ARBA" id="ARBA00022692"/>
    </source>
</evidence>
<feature type="transmembrane region" description="Helical" evidence="7">
    <location>
        <begin position="73"/>
        <end position="92"/>
    </location>
</feature>
<dbReference type="InterPro" id="IPR023408">
    <property type="entry name" value="MscS_beta-dom_sf"/>
</dbReference>
<feature type="domain" description="Cyclic nucleotide-binding" evidence="8">
    <location>
        <begin position="329"/>
        <end position="446"/>
    </location>
</feature>
<evidence type="ECO:0000256" key="7">
    <source>
        <dbReference type="SAM" id="Phobius"/>
    </source>
</evidence>
<dbReference type="Gene3D" id="3.30.70.100">
    <property type="match status" value="1"/>
</dbReference>
<evidence type="ECO:0000259" key="8">
    <source>
        <dbReference type="PROSITE" id="PS50042"/>
    </source>
</evidence>
<evidence type="ECO:0000256" key="2">
    <source>
        <dbReference type="ARBA" id="ARBA00008017"/>
    </source>
</evidence>
<comment type="caution">
    <text evidence="9">The sequence shown here is derived from an EMBL/GenBank/DDBJ whole genome shotgun (WGS) entry which is preliminary data.</text>
</comment>
<dbReference type="InterPro" id="IPR011014">
    <property type="entry name" value="MscS_channel_TM-2"/>
</dbReference>